<dbReference type="InterPro" id="IPR025724">
    <property type="entry name" value="GAG-pre-integrase_dom"/>
</dbReference>
<dbReference type="Pfam" id="PF22936">
    <property type="entry name" value="Pol_BBD"/>
    <property type="match status" value="1"/>
</dbReference>
<dbReference type="Proteomes" id="UP001358586">
    <property type="component" value="Chromosome 10"/>
</dbReference>
<sequence>MEEAITNMYVQNSNKQVAYEVASLCSSFGGRCVYYNDGELLVASINNSKVSEEWILDSGCTFHMSPNRDWFTTYETVSEGVVLMGNNASYKIAGVGTIKIKMFHGVVRTLSDVRHIPELKRNLISLSTLDSKGYRYIAESEVLKISKVSLVVMKEQRKTAKLYILQGSTVTGDAAVSSSSMSDDDIRKLWHMGLGHMSENGMVELSKRGFINGQ</sequence>
<evidence type="ECO:0000313" key="3">
    <source>
        <dbReference type="EMBL" id="KAK5795348.1"/>
    </source>
</evidence>
<feature type="domain" description="Retrovirus-related Pol polyprotein from transposon TNT 1-94-like beta-barrel" evidence="2">
    <location>
        <begin position="54"/>
        <end position="134"/>
    </location>
</feature>
<comment type="caution">
    <text evidence="3">The sequence shown here is derived from an EMBL/GenBank/DDBJ whole genome shotgun (WGS) entry which is preliminary data.</text>
</comment>
<name>A0ABR0NN53_GOSAR</name>
<proteinExistence type="predicted"/>
<dbReference type="Pfam" id="PF13976">
    <property type="entry name" value="gag_pre-integrs"/>
    <property type="match status" value="1"/>
</dbReference>
<evidence type="ECO:0000259" key="2">
    <source>
        <dbReference type="Pfam" id="PF22936"/>
    </source>
</evidence>
<evidence type="ECO:0000313" key="4">
    <source>
        <dbReference type="Proteomes" id="UP001358586"/>
    </source>
</evidence>
<gene>
    <name evidence="3" type="ORF">PVK06_036610</name>
</gene>
<organism evidence="3 4">
    <name type="scientific">Gossypium arboreum</name>
    <name type="common">Tree cotton</name>
    <name type="synonym">Gossypium nanking</name>
    <dbReference type="NCBI Taxonomy" id="29729"/>
    <lineage>
        <taxon>Eukaryota</taxon>
        <taxon>Viridiplantae</taxon>
        <taxon>Streptophyta</taxon>
        <taxon>Embryophyta</taxon>
        <taxon>Tracheophyta</taxon>
        <taxon>Spermatophyta</taxon>
        <taxon>Magnoliopsida</taxon>
        <taxon>eudicotyledons</taxon>
        <taxon>Gunneridae</taxon>
        <taxon>Pentapetalae</taxon>
        <taxon>rosids</taxon>
        <taxon>malvids</taxon>
        <taxon>Malvales</taxon>
        <taxon>Malvaceae</taxon>
        <taxon>Malvoideae</taxon>
        <taxon>Gossypium</taxon>
    </lineage>
</organism>
<dbReference type="EMBL" id="JARKNE010000010">
    <property type="protein sequence ID" value="KAK5795348.1"/>
    <property type="molecule type" value="Genomic_DNA"/>
</dbReference>
<evidence type="ECO:0008006" key="5">
    <source>
        <dbReference type="Google" id="ProtNLM"/>
    </source>
</evidence>
<keyword evidence="4" id="KW-1185">Reference proteome</keyword>
<evidence type="ECO:0000259" key="1">
    <source>
        <dbReference type="Pfam" id="PF13976"/>
    </source>
</evidence>
<feature type="domain" description="GAG-pre-integrase" evidence="1">
    <location>
        <begin position="161"/>
        <end position="213"/>
    </location>
</feature>
<dbReference type="PANTHER" id="PTHR47592:SF27">
    <property type="entry name" value="OS08G0421700 PROTEIN"/>
    <property type="match status" value="1"/>
</dbReference>
<protein>
    <recommendedName>
        <fullName evidence="5">Retrovirus-related Pol polyprotein from transposon TNT 1-94</fullName>
    </recommendedName>
</protein>
<dbReference type="InterPro" id="IPR054722">
    <property type="entry name" value="PolX-like_BBD"/>
</dbReference>
<accession>A0ABR0NN53</accession>
<reference evidence="3 4" key="1">
    <citation type="submission" date="2023-03" db="EMBL/GenBank/DDBJ databases">
        <title>WGS of Gossypium arboreum.</title>
        <authorList>
            <person name="Yu D."/>
        </authorList>
    </citation>
    <scope>NUCLEOTIDE SEQUENCE [LARGE SCALE GENOMIC DNA]</scope>
    <source>
        <tissue evidence="3">Leaf</tissue>
    </source>
</reference>
<dbReference type="PANTHER" id="PTHR47592">
    <property type="entry name" value="PBF68 PROTEIN"/>
    <property type="match status" value="1"/>
</dbReference>